<organism evidence="9">
    <name type="scientific">Micromonospora carbonacea</name>
    <dbReference type="NCBI Taxonomy" id="47853"/>
    <lineage>
        <taxon>Bacteria</taxon>
        <taxon>Bacillati</taxon>
        <taxon>Actinomycetota</taxon>
        <taxon>Actinomycetes</taxon>
        <taxon>Micromonosporales</taxon>
        <taxon>Micromonosporaceae</taxon>
        <taxon>Micromonospora</taxon>
    </lineage>
</organism>
<dbReference type="GO" id="GO:0070204">
    <property type="term" value="F:2-succinyl-5-enolpyruvyl-6-hydroxy-3-cyclohexene-1-carboxylic-acid synthase activity"/>
    <property type="evidence" value="ECO:0007669"/>
    <property type="project" value="UniProtKB-UniRule"/>
</dbReference>
<feature type="domain" description="Thiamine pyrophosphate enzyme N-terminal TPP-binding" evidence="8">
    <location>
        <begin position="21"/>
        <end position="135"/>
    </location>
</feature>
<dbReference type="SUPFAM" id="SSF52518">
    <property type="entry name" value="Thiamin diphosphate-binding fold (THDP-binding)"/>
    <property type="match status" value="2"/>
</dbReference>
<name>A0A7D6CGS9_9ACTN</name>
<dbReference type="GO" id="GO:0009234">
    <property type="term" value="P:menaquinone biosynthetic process"/>
    <property type="evidence" value="ECO:0007669"/>
    <property type="project" value="UniProtKB-UniRule"/>
</dbReference>
<comment type="similarity">
    <text evidence="6">Belongs to the TPP enzyme family. MenD subfamily.</text>
</comment>
<evidence type="ECO:0000313" key="9">
    <source>
        <dbReference type="EMBL" id="QLK01259.1"/>
    </source>
</evidence>
<reference evidence="9" key="1">
    <citation type="submission" date="2020-08" db="EMBL/GenBank/DDBJ databases">
        <title>A bifunctional nitrone conjugated secondary metabolite targeting the ribosome.</title>
        <authorList>
            <person name="Limbrick E.M."/>
            <person name="Graf M."/>
            <person name="Derewacz D.K."/>
            <person name="Nguyen F."/>
            <person name="Spraggins J.M."/>
            <person name="Wieland M."/>
            <person name="Ynigez-Gutierrez A.E."/>
            <person name="Reisman B.J."/>
            <person name="Zinshteyn B."/>
            <person name="McCulloch K."/>
            <person name="Iverson T.M."/>
            <person name="Green R."/>
            <person name="Wilson D.N."/>
            <person name="Bachmann B.O."/>
        </authorList>
    </citation>
    <scope>NUCLEOTIDE SEQUENCE</scope>
    <source>
        <strain evidence="9">Africana</strain>
    </source>
</reference>
<protein>
    <recommendedName>
        <fullName evidence="6">2-succinyl-5-enolpyruvyl-6-hydroxy-3-cyclohexene-1-carboxylate synthase</fullName>
        <shortName evidence="6">SEPHCHC synthase</shortName>
        <ecNumber evidence="6">2.2.1.9</ecNumber>
    </recommendedName>
    <alternativeName>
        <fullName evidence="6">Menaquinone biosynthesis protein MenD</fullName>
    </alternativeName>
</protein>
<dbReference type="HAMAP" id="MF_01659">
    <property type="entry name" value="MenD"/>
    <property type="match status" value="1"/>
</dbReference>
<keyword evidence="5 6" id="KW-0464">Manganese</keyword>
<comment type="cofactor">
    <cofactor evidence="6">
        <name>Mg(2+)</name>
        <dbReference type="ChEBI" id="CHEBI:18420"/>
    </cofactor>
    <cofactor evidence="6">
        <name>Mn(2+)</name>
        <dbReference type="ChEBI" id="CHEBI:29035"/>
    </cofactor>
</comment>
<evidence type="ECO:0000256" key="4">
    <source>
        <dbReference type="ARBA" id="ARBA00023052"/>
    </source>
</evidence>
<dbReference type="AlphaFoldDB" id="A0A7D6CGS9"/>
<dbReference type="InterPro" id="IPR011766">
    <property type="entry name" value="TPP_enzyme_TPP-bd"/>
</dbReference>
<dbReference type="InterPro" id="IPR012001">
    <property type="entry name" value="Thiamin_PyroP_enz_TPP-bd_dom"/>
</dbReference>
<comment type="subunit">
    <text evidence="6">Homodimer.</text>
</comment>
<dbReference type="PANTHER" id="PTHR42916">
    <property type="entry name" value="2-SUCCINYL-5-ENOLPYRUVYL-6-HYDROXY-3-CYCLOHEXENE-1-CARBOXYLATE SYNTHASE"/>
    <property type="match status" value="1"/>
</dbReference>
<evidence type="ECO:0000256" key="2">
    <source>
        <dbReference type="ARBA" id="ARBA00022723"/>
    </source>
</evidence>
<dbReference type="Pfam" id="PF02776">
    <property type="entry name" value="TPP_enzyme_N"/>
    <property type="match status" value="1"/>
</dbReference>
<dbReference type="PIRSF" id="PIRSF004983">
    <property type="entry name" value="MenD"/>
    <property type="match status" value="1"/>
</dbReference>
<keyword evidence="1 6" id="KW-0808">Transferase</keyword>
<keyword evidence="3 6" id="KW-0460">Magnesium</keyword>
<keyword evidence="4 6" id="KW-0786">Thiamine pyrophosphate</keyword>
<sequence length="563" mass="58834">MTTAPSRSTADGLTLDPATALATVLADELSRCGVTDAVVSPGSRSAPLARALWAHPRIVVHVRVDERSAGFLAIGLARGSGRPAAVVCTSGTAAANLHPAVLEAHHDRVPLIVLTADRPPELRGTGANQTTDQTKLYGASARLFIELGVPERRPGQVRYWRSVVSRAVGAARTGPVHVNVALREARLDGTPAPWPEPLDGRAGGGAWTVVSPPAPPVTDLVVPPRGLVVAGAGADAAGAVAFAERAGWPLLAEPHSNARHGPHALTSYVELLAHPAIRAELAPEAIVTYGRPGLSRELLGRYGDVPNTVVDPYPAWDDPTRDAALVVPALDRPLLTGPRDPAWLDRWQALDRVACAAMDGVLDAGGLTEPWVARDVAARVPDGGLLFVAASMPIRDLERTMRPRAGLTVLANRGLAGIDGAVSTAIGAALAHRERGGGRAYGLLGDLSFLHDQNGLLLGSGPVPDLTLVVVNNDGGGIFSLLEPAGTEDGFEELFGTPHGVDLAHVAAAAGWRYARIDEPGDLPDQLARPGARIVEVRTAREPNAVLHRRLRRDIAAALNAAL</sequence>
<comment type="catalytic activity">
    <reaction evidence="6">
        <text>isochorismate + 2-oxoglutarate + H(+) = 5-enolpyruvoyl-6-hydroxy-2-succinyl-cyclohex-3-ene-1-carboxylate + CO2</text>
        <dbReference type="Rhea" id="RHEA:25593"/>
        <dbReference type="ChEBI" id="CHEBI:15378"/>
        <dbReference type="ChEBI" id="CHEBI:16526"/>
        <dbReference type="ChEBI" id="CHEBI:16810"/>
        <dbReference type="ChEBI" id="CHEBI:29780"/>
        <dbReference type="ChEBI" id="CHEBI:58818"/>
        <dbReference type="EC" id="2.2.1.9"/>
    </reaction>
</comment>
<evidence type="ECO:0000256" key="6">
    <source>
        <dbReference type="HAMAP-Rule" id="MF_01659"/>
    </source>
</evidence>
<feature type="domain" description="Thiamine pyrophosphate enzyme TPP-binding" evidence="7">
    <location>
        <begin position="401"/>
        <end position="528"/>
    </location>
</feature>
<comment type="function">
    <text evidence="6">Catalyzes the thiamine diphosphate-dependent decarboxylation of 2-oxoglutarate and the subsequent addition of the resulting succinic semialdehyde-thiamine pyrophosphate anion to isochorismate to yield 2-succinyl-5-enolpyruvyl-6-hydroxy-3-cyclohexene-1-carboxylate (SEPHCHC).</text>
</comment>
<evidence type="ECO:0000256" key="3">
    <source>
        <dbReference type="ARBA" id="ARBA00022842"/>
    </source>
</evidence>
<dbReference type="InterPro" id="IPR029061">
    <property type="entry name" value="THDP-binding"/>
</dbReference>
<comment type="pathway">
    <text evidence="6">Quinol/quinone metabolism; menaquinone biosynthesis.</text>
</comment>
<proteinExistence type="inferred from homology"/>
<dbReference type="UniPathway" id="UPA01057">
    <property type="reaction ID" value="UER00164"/>
</dbReference>
<dbReference type="CDD" id="cd02009">
    <property type="entry name" value="TPP_SHCHC_synthase"/>
    <property type="match status" value="1"/>
</dbReference>
<gene>
    <name evidence="6 9" type="primary">menD</name>
    <name evidence="9" type="ORF">HZU44_07130</name>
</gene>
<comment type="cofactor">
    <cofactor evidence="6">
        <name>thiamine diphosphate</name>
        <dbReference type="ChEBI" id="CHEBI:58937"/>
    </cofactor>
    <text evidence="6">Binds 1 thiamine pyrophosphate per subunit.</text>
</comment>
<dbReference type="PANTHER" id="PTHR42916:SF1">
    <property type="entry name" value="PROTEIN PHYLLO, CHLOROPLASTIC"/>
    <property type="match status" value="1"/>
</dbReference>
<evidence type="ECO:0000259" key="8">
    <source>
        <dbReference type="Pfam" id="PF02776"/>
    </source>
</evidence>
<keyword evidence="2 6" id="KW-0479">Metal-binding</keyword>
<dbReference type="UniPathway" id="UPA00079"/>
<evidence type="ECO:0000256" key="1">
    <source>
        <dbReference type="ARBA" id="ARBA00022679"/>
    </source>
</evidence>
<accession>A0A7D6CGS9</accession>
<evidence type="ECO:0000256" key="5">
    <source>
        <dbReference type="ARBA" id="ARBA00023211"/>
    </source>
</evidence>
<dbReference type="NCBIfam" id="TIGR00173">
    <property type="entry name" value="menD"/>
    <property type="match status" value="1"/>
</dbReference>
<keyword evidence="6" id="KW-0474">Menaquinone biosynthesis</keyword>
<dbReference type="Gene3D" id="3.40.50.970">
    <property type="match status" value="2"/>
</dbReference>
<dbReference type="EC" id="2.2.1.9" evidence="6"/>
<evidence type="ECO:0000259" key="7">
    <source>
        <dbReference type="Pfam" id="PF02775"/>
    </source>
</evidence>
<dbReference type="EMBL" id="CP058905">
    <property type="protein sequence ID" value="QLK01259.1"/>
    <property type="molecule type" value="Genomic_DNA"/>
</dbReference>
<dbReference type="GO" id="GO:0030976">
    <property type="term" value="F:thiamine pyrophosphate binding"/>
    <property type="evidence" value="ECO:0007669"/>
    <property type="project" value="UniProtKB-UniRule"/>
</dbReference>
<dbReference type="CDD" id="cd07037">
    <property type="entry name" value="TPP_PYR_MenD"/>
    <property type="match status" value="1"/>
</dbReference>
<dbReference type="GO" id="GO:0030145">
    <property type="term" value="F:manganese ion binding"/>
    <property type="evidence" value="ECO:0007669"/>
    <property type="project" value="UniProtKB-UniRule"/>
</dbReference>
<dbReference type="Gene3D" id="3.40.50.1220">
    <property type="entry name" value="TPP-binding domain"/>
    <property type="match status" value="1"/>
</dbReference>
<dbReference type="InterPro" id="IPR004433">
    <property type="entry name" value="MenaQ_synth_MenD"/>
</dbReference>
<comment type="pathway">
    <text evidence="6">Quinol/quinone metabolism; 1,4-dihydroxy-2-naphthoate biosynthesis; 1,4-dihydroxy-2-naphthoate from chorismate: step 2/7.</text>
</comment>
<dbReference type="Pfam" id="PF02775">
    <property type="entry name" value="TPP_enzyme_C"/>
    <property type="match status" value="1"/>
</dbReference>
<dbReference type="GO" id="GO:0000287">
    <property type="term" value="F:magnesium ion binding"/>
    <property type="evidence" value="ECO:0007669"/>
    <property type="project" value="UniProtKB-UniRule"/>
</dbReference>